<protein>
    <submittedName>
        <fullName evidence="1">Uncharacterized protein</fullName>
    </submittedName>
</protein>
<dbReference type="EMBL" id="CBTK010000298">
    <property type="protein sequence ID" value="CDH47353.1"/>
    <property type="molecule type" value="Genomic_DNA"/>
</dbReference>
<name>A0A7U7GFT1_9GAMM</name>
<dbReference type="AlphaFoldDB" id="A0A7U7GFT1"/>
<comment type="caution">
    <text evidence="1">The sequence shown here is derived from an EMBL/GenBank/DDBJ whole genome shotgun (WGS) entry which is preliminary data.</text>
</comment>
<evidence type="ECO:0000313" key="2">
    <source>
        <dbReference type="Proteomes" id="UP000019184"/>
    </source>
</evidence>
<evidence type="ECO:0000313" key="1">
    <source>
        <dbReference type="EMBL" id="CDH47353.1"/>
    </source>
</evidence>
<accession>A0A7U7GFT1</accession>
<keyword evidence="2" id="KW-1185">Reference proteome</keyword>
<proteinExistence type="predicted"/>
<reference evidence="1 2" key="1">
    <citation type="journal article" date="2014" name="ISME J.">
        <title>Candidatus Competibacter-lineage genomes retrieved from metagenomes reveal functional metabolic diversity.</title>
        <authorList>
            <person name="McIlroy S.J."/>
            <person name="Albertsen M."/>
            <person name="Andresen E.K."/>
            <person name="Saunders A.M."/>
            <person name="Kristiansen R."/>
            <person name="Stokholm-Bjerregaard M."/>
            <person name="Nielsen K.L."/>
            <person name="Nielsen P.H."/>
        </authorList>
    </citation>
    <scope>NUCLEOTIDE SEQUENCE [LARGE SCALE GENOMIC DNA]</scope>
    <source>
        <strain evidence="1 2">Run_B_J11</strain>
    </source>
</reference>
<gene>
    <name evidence="1" type="ORF">BN874_80043</name>
</gene>
<dbReference type="Proteomes" id="UP000019184">
    <property type="component" value="Unassembled WGS sequence"/>
</dbReference>
<organism evidence="1 2">
    <name type="scientific">Candidatus Contendobacter odensis Run_B_J11</name>
    <dbReference type="NCBI Taxonomy" id="1400861"/>
    <lineage>
        <taxon>Bacteria</taxon>
        <taxon>Pseudomonadati</taxon>
        <taxon>Pseudomonadota</taxon>
        <taxon>Gammaproteobacteria</taxon>
        <taxon>Candidatus Competibacteraceae</taxon>
        <taxon>Candidatus Contendibacter</taxon>
    </lineage>
</organism>
<sequence>MIAALMANPKKKTANFVRRAIHPRPEGRGFSRNSGKKPFLNLGLGQFCRFKVENGIKGKDNRVYACLDAASGLTFN</sequence>